<feature type="transmembrane region" description="Helical" evidence="1">
    <location>
        <begin position="92"/>
        <end position="118"/>
    </location>
</feature>
<keyword evidence="1" id="KW-1133">Transmembrane helix</keyword>
<dbReference type="EMBL" id="JBHUOQ010000005">
    <property type="protein sequence ID" value="MFD2831343.1"/>
    <property type="molecule type" value="Genomic_DNA"/>
</dbReference>
<feature type="transmembrane region" description="Helical" evidence="1">
    <location>
        <begin position="159"/>
        <end position="177"/>
    </location>
</feature>
<feature type="transmembrane region" description="Helical" evidence="1">
    <location>
        <begin position="51"/>
        <end position="71"/>
    </location>
</feature>
<keyword evidence="1" id="KW-0812">Transmembrane</keyword>
<dbReference type="RefSeq" id="WP_377775512.1">
    <property type="nucleotide sequence ID" value="NZ_JBHUOQ010000005.1"/>
</dbReference>
<keyword evidence="3" id="KW-1185">Reference proteome</keyword>
<dbReference type="Proteomes" id="UP001597519">
    <property type="component" value="Unassembled WGS sequence"/>
</dbReference>
<name>A0ABW5X1T7_9STAP</name>
<proteinExistence type="predicted"/>
<reference evidence="3" key="1">
    <citation type="journal article" date="2019" name="Int. J. Syst. Evol. Microbiol.">
        <title>The Global Catalogue of Microorganisms (GCM) 10K type strain sequencing project: providing services to taxonomists for standard genome sequencing and annotation.</title>
        <authorList>
            <consortium name="The Broad Institute Genomics Platform"/>
            <consortium name="The Broad Institute Genome Sequencing Center for Infectious Disease"/>
            <person name="Wu L."/>
            <person name="Ma J."/>
        </authorList>
    </citation>
    <scope>NUCLEOTIDE SEQUENCE [LARGE SCALE GENOMIC DNA]</scope>
    <source>
        <strain evidence="3">KCTC 33575</strain>
    </source>
</reference>
<gene>
    <name evidence="2" type="ORF">ACFSX4_12785</name>
</gene>
<evidence type="ECO:0000313" key="3">
    <source>
        <dbReference type="Proteomes" id="UP001597519"/>
    </source>
</evidence>
<protein>
    <recommendedName>
        <fullName evidence="4">ABC transporter permease</fullName>
    </recommendedName>
</protein>
<accession>A0ABW5X1T7</accession>
<evidence type="ECO:0000313" key="2">
    <source>
        <dbReference type="EMBL" id="MFD2831343.1"/>
    </source>
</evidence>
<comment type="caution">
    <text evidence="2">The sequence shown here is derived from an EMBL/GenBank/DDBJ whole genome shotgun (WGS) entry which is preliminary data.</text>
</comment>
<keyword evidence="1" id="KW-0472">Membrane</keyword>
<sequence length="240" mass="27091">MIFTRQLAYDIKGILTDWVLYFALVMSVLPAYGILYSIVNFQGPFNVTQVTYFYAFFGSVLSIIVAIRPFVKDLQNNTIVLFMNKRSNRYKYYVSKLTAGAVTGLIFGVFCTFVLMFASGYADLEIQSALYFEVIVHYILFTLFYTSVFLAMSTFIKGPIALIVSAILSIMLLPTLLQVPVYIEQTPEAVITFINDYLPFSFAPDVIGLQDFTTGQYVSTIAFIVLFILLGVFKAGRTDY</sequence>
<evidence type="ECO:0000256" key="1">
    <source>
        <dbReference type="SAM" id="Phobius"/>
    </source>
</evidence>
<feature type="transmembrane region" description="Helical" evidence="1">
    <location>
        <begin position="20"/>
        <end position="39"/>
    </location>
</feature>
<organism evidence="2 3">
    <name type="scientific">Corticicoccus populi</name>
    <dbReference type="NCBI Taxonomy" id="1812821"/>
    <lineage>
        <taxon>Bacteria</taxon>
        <taxon>Bacillati</taxon>
        <taxon>Bacillota</taxon>
        <taxon>Bacilli</taxon>
        <taxon>Bacillales</taxon>
        <taxon>Staphylococcaceae</taxon>
        <taxon>Corticicoccus</taxon>
    </lineage>
</organism>
<feature type="transmembrane region" description="Helical" evidence="1">
    <location>
        <begin position="130"/>
        <end position="152"/>
    </location>
</feature>
<evidence type="ECO:0008006" key="4">
    <source>
        <dbReference type="Google" id="ProtNLM"/>
    </source>
</evidence>
<feature type="transmembrane region" description="Helical" evidence="1">
    <location>
        <begin position="214"/>
        <end position="233"/>
    </location>
</feature>